<sequence length="374" mass="41741">LSEPTLKALTQEFNYTTMSPVQAQVLSLLPTDRDLLVRARTGTGKTLAFVIAALESALHRRQGARFDSSSITILVLSPTRELANQIAEESRRLIRFHGYGVGIAVGGPGRRNNLADLVRRRVDILAATPGRILDYLQNEPDFRAKLAGMETLIFDEADQLLEMGFKDAIADIVSYLPRERQTFMFSATFSEDIKRIAKLTLQPNYNYVDAVPTNETPTHLAVRQTYAIANYHQMLPTLYEVIKQHYASNPLAKVIVFFSTTKIVSYLSSVFNSIPGMDVLEIHSKLSQIERSRVANRFRTATSAVLFTSDVSARGVDYPGVTLVMQLGMPSAREQYIHRIGRTGRAGKTGEGILMLAPFEKTFLTELKDLPIKE</sequence>
<dbReference type="GO" id="GO:0003723">
    <property type="term" value="F:RNA binding"/>
    <property type="evidence" value="ECO:0007669"/>
    <property type="project" value="UniProtKB-UniRule"/>
</dbReference>
<dbReference type="PANTHER" id="PTHR24031">
    <property type="entry name" value="RNA HELICASE"/>
    <property type="match status" value="1"/>
</dbReference>
<dbReference type="SUPFAM" id="SSF52540">
    <property type="entry name" value="P-loop containing nucleoside triphosphate hydrolases"/>
    <property type="match status" value="1"/>
</dbReference>
<dbReference type="InterPro" id="IPR011545">
    <property type="entry name" value="DEAD/DEAH_box_helicase_dom"/>
</dbReference>
<dbReference type="Proteomes" id="UP000269721">
    <property type="component" value="Unassembled WGS sequence"/>
</dbReference>
<dbReference type="InterPro" id="IPR014001">
    <property type="entry name" value="Helicase_ATP-bd"/>
</dbReference>
<evidence type="ECO:0000259" key="7">
    <source>
        <dbReference type="PROSITE" id="PS51194"/>
    </source>
</evidence>
<proteinExistence type="inferred from homology"/>
<evidence type="ECO:0000313" key="9">
    <source>
        <dbReference type="Proteomes" id="UP000269721"/>
    </source>
</evidence>
<dbReference type="Pfam" id="PF00270">
    <property type="entry name" value="DEAD"/>
    <property type="match status" value="1"/>
</dbReference>
<protein>
    <recommendedName>
        <fullName evidence="5">ATP-dependent RNA helicase</fullName>
        <ecNumber evidence="5">3.6.4.13</ecNumber>
    </recommendedName>
</protein>
<accession>A0A4P9WC80</accession>
<dbReference type="OrthoDB" id="193716at2759"/>
<evidence type="ECO:0000256" key="2">
    <source>
        <dbReference type="ARBA" id="ARBA00022801"/>
    </source>
</evidence>
<organism evidence="8 9">
    <name type="scientific">Blyttiomyces helicus</name>
    <dbReference type="NCBI Taxonomy" id="388810"/>
    <lineage>
        <taxon>Eukaryota</taxon>
        <taxon>Fungi</taxon>
        <taxon>Fungi incertae sedis</taxon>
        <taxon>Chytridiomycota</taxon>
        <taxon>Chytridiomycota incertae sedis</taxon>
        <taxon>Chytridiomycetes</taxon>
        <taxon>Chytridiomycetes incertae sedis</taxon>
        <taxon>Blyttiomyces</taxon>
    </lineage>
</organism>
<evidence type="ECO:0000256" key="5">
    <source>
        <dbReference type="RuleBase" id="RU365068"/>
    </source>
</evidence>
<dbReference type="InterPro" id="IPR001650">
    <property type="entry name" value="Helicase_C-like"/>
</dbReference>
<evidence type="ECO:0000313" key="8">
    <source>
        <dbReference type="EMBL" id="RKO87956.1"/>
    </source>
</evidence>
<dbReference type="SMART" id="SM00490">
    <property type="entry name" value="HELICc"/>
    <property type="match status" value="1"/>
</dbReference>
<keyword evidence="2 5" id="KW-0378">Hydrolase</keyword>
<keyword evidence="9" id="KW-1185">Reference proteome</keyword>
<comment type="function">
    <text evidence="5">RNA helicase.</text>
</comment>
<feature type="non-terminal residue" evidence="8">
    <location>
        <position position="374"/>
    </location>
</feature>
<evidence type="ECO:0000256" key="3">
    <source>
        <dbReference type="ARBA" id="ARBA00022840"/>
    </source>
</evidence>
<dbReference type="GO" id="GO:0005524">
    <property type="term" value="F:ATP binding"/>
    <property type="evidence" value="ECO:0007669"/>
    <property type="project" value="UniProtKB-UniRule"/>
</dbReference>
<evidence type="ECO:0000259" key="6">
    <source>
        <dbReference type="PROSITE" id="PS51192"/>
    </source>
</evidence>
<reference evidence="9" key="1">
    <citation type="journal article" date="2018" name="Nat. Microbiol.">
        <title>Leveraging single-cell genomics to expand the fungal tree of life.</title>
        <authorList>
            <person name="Ahrendt S.R."/>
            <person name="Quandt C.A."/>
            <person name="Ciobanu D."/>
            <person name="Clum A."/>
            <person name="Salamov A."/>
            <person name="Andreopoulos B."/>
            <person name="Cheng J.F."/>
            <person name="Woyke T."/>
            <person name="Pelin A."/>
            <person name="Henrissat B."/>
            <person name="Reynolds N.K."/>
            <person name="Benny G.L."/>
            <person name="Smith M.E."/>
            <person name="James T.Y."/>
            <person name="Grigoriev I.V."/>
        </authorList>
    </citation>
    <scope>NUCLEOTIDE SEQUENCE [LARGE SCALE GENOMIC DNA]</scope>
</reference>
<dbReference type="AlphaFoldDB" id="A0A4P9WC80"/>
<dbReference type="PROSITE" id="PS51194">
    <property type="entry name" value="HELICASE_CTER"/>
    <property type="match status" value="1"/>
</dbReference>
<evidence type="ECO:0000256" key="4">
    <source>
        <dbReference type="ARBA" id="ARBA00022884"/>
    </source>
</evidence>
<keyword evidence="1 5" id="KW-0547">Nucleotide-binding</keyword>
<evidence type="ECO:0000256" key="1">
    <source>
        <dbReference type="ARBA" id="ARBA00022741"/>
    </source>
</evidence>
<feature type="domain" description="Helicase ATP-binding" evidence="6">
    <location>
        <begin position="26"/>
        <end position="207"/>
    </location>
</feature>
<dbReference type="InterPro" id="IPR027417">
    <property type="entry name" value="P-loop_NTPase"/>
</dbReference>
<dbReference type="PROSITE" id="PS51192">
    <property type="entry name" value="HELICASE_ATP_BIND_1"/>
    <property type="match status" value="1"/>
</dbReference>
<name>A0A4P9WC80_9FUNG</name>
<dbReference type="CDD" id="cd18787">
    <property type="entry name" value="SF2_C_DEAD"/>
    <property type="match status" value="1"/>
</dbReference>
<keyword evidence="4 5" id="KW-0694">RNA-binding</keyword>
<feature type="non-terminal residue" evidence="8">
    <location>
        <position position="1"/>
    </location>
</feature>
<dbReference type="SMART" id="SM00487">
    <property type="entry name" value="DEXDc"/>
    <property type="match status" value="1"/>
</dbReference>
<dbReference type="GO" id="GO:0016787">
    <property type="term" value="F:hydrolase activity"/>
    <property type="evidence" value="ECO:0007669"/>
    <property type="project" value="UniProtKB-KW"/>
</dbReference>
<dbReference type="Gene3D" id="3.40.50.300">
    <property type="entry name" value="P-loop containing nucleotide triphosphate hydrolases"/>
    <property type="match status" value="2"/>
</dbReference>
<dbReference type="EC" id="3.6.4.13" evidence="5"/>
<comment type="catalytic activity">
    <reaction evidence="5">
        <text>ATP + H2O = ADP + phosphate + H(+)</text>
        <dbReference type="Rhea" id="RHEA:13065"/>
        <dbReference type="ChEBI" id="CHEBI:15377"/>
        <dbReference type="ChEBI" id="CHEBI:15378"/>
        <dbReference type="ChEBI" id="CHEBI:30616"/>
        <dbReference type="ChEBI" id="CHEBI:43474"/>
        <dbReference type="ChEBI" id="CHEBI:456216"/>
        <dbReference type="EC" id="3.6.4.13"/>
    </reaction>
</comment>
<comment type="domain">
    <text evidence="5">The Q motif is unique to and characteristic of the DEAD box family of RNA helicases and controls ATP binding and hydrolysis.</text>
</comment>
<dbReference type="Pfam" id="PF00271">
    <property type="entry name" value="Helicase_C"/>
    <property type="match status" value="1"/>
</dbReference>
<dbReference type="EMBL" id="KZ997041">
    <property type="protein sequence ID" value="RKO87956.1"/>
    <property type="molecule type" value="Genomic_DNA"/>
</dbReference>
<comment type="similarity">
    <text evidence="5">Belongs to the DEAD box helicase family.</text>
</comment>
<dbReference type="GO" id="GO:0003724">
    <property type="term" value="F:RNA helicase activity"/>
    <property type="evidence" value="ECO:0007669"/>
    <property type="project" value="UniProtKB-EC"/>
</dbReference>
<gene>
    <name evidence="8" type="ORF">BDK51DRAFT_12211</name>
</gene>
<feature type="domain" description="Helicase C-terminal" evidence="7">
    <location>
        <begin position="234"/>
        <end position="374"/>
    </location>
</feature>
<keyword evidence="5" id="KW-0347">Helicase</keyword>
<keyword evidence="3 5" id="KW-0067">ATP-binding</keyword>